<dbReference type="Proteomes" id="UP000310189">
    <property type="component" value="Unassembled WGS sequence"/>
</dbReference>
<protein>
    <recommendedName>
        <fullName evidence="3">Chromatin modification-related protein EAF3</fullName>
    </recommendedName>
</protein>
<name>A0A4T0FKT0_9BASI</name>
<evidence type="ECO:0000256" key="7">
    <source>
        <dbReference type="ARBA" id="ARBA00023242"/>
    </source>
</evidence>
<comment type="caution">
    <text evidence="10">The sequence shown here is derived from an EMBL/GenBank/DDBJ whole genome shotgun (WGS) entry which is preliminary data.</text>
</comment>
<dbReference type="Pfam" id="PF22732">
    <property type="entry name" value="MSL3_chromo-like"/>
    <property type="match status" value="1"/>
</dbReference>
<evidence type="ECO:0000256" key="3">
    <source>
        <dbReference type="ARBA" id="ARBA00018505"/>
    </source>
</evidence>
<evidence type="ECO:0000313" key="11">
    <source>
        <dbReference type="Proteomes" id="UP000310189"/>
    </source>
</evidence>
<feature type="domain" description="Chromo" evidence="9">
    <location>
        <begin position="46"/>
        <end position="102"/>
    </location>
</feature>
<comment type="similarity">
    <text evidence="2">Belongs to the MRG family.</text>
</comment>
<dbReference type="Gene3D" id="2.30.30.140">
    <property type="match status" value="1"/>
</dbReference>
<keyword evidence="11" id="KW-1185">Reference proteome</keyword>
<feature type="region of interest" description="Disordered" evidence="8">
    <location>
        <begin position="102"/>
        <end position="152"/>
    </location>
</feature>
<proteinExistence type="inferred from homology"/>
<evidence type="ECO:0000256" key="1">
    <source>
        <dbReference type="ARBA" id="ARBA00004123"/>
    </source>
</evidence>
<reference evidence="10 11" key="1">
    <citation type="submission" date="2019-03" db="EMBL/GenBank/DDBJ databases">
        <title>Sequencing 23 genomes of Wallemia ichthyophaga.</title>
        <authorList>
            <person name="Gostincar C."/>
        </authorList>
    </citation>
    <scope>NUCLEOTIDE SEQUENCE [LARGE SCALE GENOMIC DNA]</scope>
    <source>
        <strain evidence="10 11">EXF-5753</strain>
    </source>
</reference>
<dbReference type="InterPro" id="IPR053820">
    <property type="entry name" value="MSL3_chromo-like"/>
</dbReference>
<dbReference type="PIRSF" id="PIRSF038133">
    <property type="entry name" value="HAT_Nua4_EAF3/MRG15"/>
    <property type="match status" value="1"/>
</dbReference>
<comment type="subcellular location">
    <subcellularLocation>
        <location evidence="1">Nucleus</location>
    </subcellularLocation>
</comment>
<keyword evidence="4" id="KW-0156">Chromatin regulator</keyword>
<dbReference type="SMART" id="SM00298">
    <property type="entry name" value="CHROMO"/>
    <property type="match status" value="1"/>
</dbReference>
<dbReference type="GO" id="GO:0006355">
    <property type="term" value="P:regulation of DNA-templated transcription"/>
    <property type="evidence" value="ECO:0007669"/>
    <property type="project" value="InterPro"/>
</dbReference>
<dbReference type="CDD" id="cd18983">
    <property type="entry name" value="CBD_MSL3_like"/>
    <property type="match status" value="1"/>
</dbReference>
<dbReference type="PANTHER" id="PTHR10880:SF15">
    <property type="entry name" value="MSL COMPLEX SUBUNIT 3"/>
    <property type="match status" value="1"/>
</dbReference>
<sequence>MCVGSSLRTSVHVRNLDNGVQLILNDARTFEYNEKETVLCFHGPLLYEAKVISRAMKDLLFTGEEQPAYFVHYKGWKQSWDEWVPESRMHKLTIENRHKQKALKESVLKKRQPATSAQPASASTKNKGRQSQPATENPRKRGRDAEEYPIDTPKRPEIRLVIPDELKVTLVDDWEFITKNNQLVPLPRTPSIKSILASYRTHATKNVKVAQGHHKTKKVALIDEVLSGLEVYFNRAIASNLLYRFERPQFMQIKKEADERAQDDELKQMSGVYGVEHLLRLVVNLPSMLAYTSIDGESVTILQETVQNMLDWIIDQKNELFIAEYENSSPQYQNRVNAGS</sequence>
<dbReference type="InterPro" id="IPR008676">
    <property type="entry name" value="MRG"/>
</dbReference>
<evidence type="ECO:0000313" key="10">
    <source>
        <dbReference type="EMBL" id="TIA88838.1"/>
    </source>
</evidence>
<dbReference type="GO" id="GO:0006338">
    <property type="term" value="P:chromatin remodeling"/>
    <property type="evidence" value="ECO:0007669"/>
    <property type="project" value="UniProtKB-ARBA"/>
</dbReference>
<dbReference type="GO" id="GO:0035267">
    <property type="term" value="C:NuA4 histone acetyltransferase complex"/>
    <property type="evidence" value="ECO:0007669"/>
    <property type="project" value="TreeGrafter"/>
</dbReference>
<keyword evidence="7" id="KW-0539">Nucleus</keyword>
<evidence type="ECO:0000256" key="5">
    <source>
        <dbReference type="ARBA" id="ARBA00023015"/>
    </source>
</evidence>
<dbReference type="InterPro" id="IPR016197">
    <property type="entry name" value="Chromo-like_dom_sf"/>
</dbReference>
<gene>
    <name evidence="10" type="ORF">E3P99_02351</name>
</gene>
<dbReference type="InterPro" id="IPR000953">
    <property type="entry name" value="Chromo/chromo_shadow_dom"/>
</dbReference>
<keyword evidence="6" id="KW-0804">Transcription</keyword>
<dbReference type="SUPFAM" id="SSF54160">
    <property type="entry name" value="Chromo domain-like"/>
    <property type="match status" value="1"/>
</dbReference>
<feature type="compositionally biased region" description="Basic and acidic residues" evidence="8">
    <location>
        <begin position="137"/>
        <end position="152"/>
    </location>
</feature>
<dbReference type="AlphaFoldDB" id="A0A4T0FKT0"/>
<dbReference type="OrthoDB" id="124855at2759"/>
<dbReference type="InterPro" id="IPR026541">
    <property type="entry name" value="MRG_dom"/>
</dbReference>
<dbReference type="GO" id="GO:0032221">
    <property type="term" value="C:Rpd3S complex"/>
    <property type="evidence" value="ECO:0007669"/>
    <property type="project" value="TreeGrafter"/>
</dbReference>
<dbReference type="InterPro" id="IPR038217">
    <property type="entry name" value="MRG_C_sf"/>
</dbReference>
<feature type="compositionally biased region" description="Low complexity" evidence="8">
    <location>
        <begin position="113"/>
        <end position="124"/>
    </location>
</feature>
<evidence type="ECO:0000256" key="2">
    <source>
        <dbReference type="ARBA" id="ARBA00009093"/>
    </source>
</evidence>
<evidence type="ECO:0000256" key="6">
    <source>
        <dbReference type="ARBA" id="ARBA00023163"/>
    </source>
</evidence>
<keyword evidence="5" id="KW-0805">Transcription regulation</keyword>
<organism evidence="10 11">
    <name type="scientific">Wallemia hederae</name>
    <dbReference type="NCBI Taxonomy" id="1540922"/>
    <lineage>
        <taxon>Eukaryota</taxon>
        <taxon>Fungi</taxon>
        <taxon>Dikarya</taxon>
        <taxon>Basidiomycota</taxon>
        <taxon>Wallemiomycotina</taxon>
        <taxon>Wallemiomycetes</taxon>
        <taxon>Wallemiales</taxon>
        <taxon>Wallemiaceae</taxon>
        <taxon>Wallemia</taxon>
    </lineage>
</organism>
<dbReference type="Gene3D" id="1.10.274.30">
    <property type="entry name" value="MRG domain"/>
    <property type="match status" value="1"/>
</dbReference>
<dbReference type="EMBL" id="SPNW01000033">
    <property type="protein sequence ID" value="TIA88838.1"/>
    <property type="molecule type" value="Genomic_DNA"/>
</dbReference>
<evidence type="ECO:0000259" key="9">
    <source>
        <dbReference type="SMART" id="SM00298"/>
    </source>
</evidence>
<dbReference type="PANTHER" id="PTHR10880">
    <property type="entry name" value="MORTALITY FACTOR 4-LIKE PROTEIN"/>
    <property type="match status" value="1"/>
</dbReference>
<dbReference type="Pfam" id="PF05712">
    <property type="entry name" value="MRG"/>
    <property type="match status" value="1"/>
</dbReference>
<evidence type="ECO:0000256" key="4">
    <source>
        <dbReference type="ARBA" id="ARBA00022853"/>
    </source>
</evidence>
<accession>A0A4T0FKT0</accession>
<dbReference type="PROSITE" id="PS51640">
    <property type="entry name" value="MRG"/>
    <property type="match status" value="1"/>
</dbReference>
<evidence type="ECO:0000256" key="8">
    <source>
        <dbReference type="SAM" id="MobiDB-lite"/>
    </source>
</evidence>